<evidence type="ECO:0000313" key="3">
    <source>
        <dbReference type="Proteomes" id="UP000886523"/>
    </source>
</evidence>
<dbReference type="Proteomes" id="UP000886523">
    <property type="component" value="Unassembled WGS sequence"/>
</dbReference>
<dbReference type="AlphaFoldDB" id="A0A9P6AIB8"/>
<protein>
    <submittedName>
        <fullName evidence="2">Uncharacterized protein</fullName>
    </submittedName>
</protein>
<reference evidence="2" key="1">
    <citation type="journal article" date="2020" name="Nat. Commun.">
        <title>Large-scale genome sequencing of mycorrhizal fungi provides insights into the early evolution of symbiotic traits.</title>
        <authorList>
            <person name="Miyauchi S."/>
            <person name="Kiss E."/>
            <person name="Kuo A."/>
            <person name="Drula E."/>
            <person name="Kohler A."/>
            <person name="Sanchez-Garcia M."/>
            <person name="Morin E."/>
            <person name="Andreopoulos B."/>
            <person name="Barry K.W."/>
            <person name="Bonito G."/>
            <person name="Buee M."/>
            <person name="Carver A."/>
            <person name="Chen C."/>
            <person name="Cichocki N."/>
            <person name="Clum A."/>
            <person name="Culley D."/>
            <person name="Crous P.W."/>
            <person name="Fauchery L."/>
            <person name="Girlanda M."/>
            <person name="Hayes R.D."/>
            <person name="Keri Z."/>
            <person name="LaButti K."/>
            <person name="Lipzen A."/>
            <person name="Lombard V."/>
            <person name="Magnuson J."/>
            <person name="Maillard F."/>
            <person name="Murat C."/>
            <person name="Nolan M."/>
            <person name="Ohm R.A."/>
            <person name="Pangilinan J."/>
            <person name="Pereira M.F."/>
            <person name="Perotto S."/>
            <person name="Peter M."/>
            <person name="Pfister S."/>
            <person name="Riley R."/>
            <person name="Sitrit Y."/>
            <person name="Stielow J.B."/>
            <person name="Szollosi G."/>
            <person name="Zifcakova L."/>
            <person name="Stursova M."/>
            <person name="Spatafora J.W."/>
            <person name="Tedersoo L."/>
            <person name="Vaario L.M."/>
            <person name="Yamada A."/>
            <person name="Yan M."/>
            <person name="Wang P."/>
            <person name="Xu J."/>
            <person name="Bruns T."/>
            <person name="Baldrian P."/>
            <person name="Vilgalys R."/>
            <person name="Dunand C."/>
            <person name="Henrissat B."/>
            <person name="Grigoriev I.V."/>
            <person name="Hibbett D."/>
            <person name="Nagy L.G."/>
            <person name="Martin F.M."/>
        </authorList>
    </citation>
    <scope>NUCLEOTIDE SEQUENCE</scope>
    <source>
        <strain evidence="2">UP504</strain>
    </source>
</reference>
<sequence>MAHLTSTQTICQITRYCDTKSERFIESLHEYYEEDWDNFKSHLLEFYPSEEEKPYYKCLKRERHYRKQTISDNEGSSSTTDSDESLDLEDSDEEPKQAKNKKGQLKPKNKQKKDEVTTPKPAELSKVQESIDPMKSNIDDLAEKIGQLTLALGQLDPDKVA</sequence>
<accession>A0A9P6AIB8</accession>
<keyword evidence="3" id="KW-1185">Reference proteome</keyword>
<feature type="compositionally biased region" description="Basic residues" evidence="1">
    <location>
        <begin position="98"/>
        <end position="111"/>
    </location>
</feature>
<gene>
    <name evidence="2" type="ORF">BS47DRAFT_1367439</name>
</gene>
<feature type="region of interest" description="Disordered" evidence="1">
    <location>
        <begin position="67"/>
        <end position="131"/>
    </location>
</feature>
<comment type="caution">
    <text evidence="2">The sequence shown here is derived from an EMBL/GenBank/DDBJ whole genome shotgun (WGS) entry which is preliminary data.</text>
</comment>
<organism evidence="2 3">
    <name type="scientific">Hydnum rufescens UP504</name>
    <dbReference type="NCBI Taxonomy" id="1448309"/>
    <lineage>
        <taxon>Eukaryota</taxon>
        <taxon>Fungi</taxon>
        <taxon>Dikarya</taxon>
        <taxon>Basidiomycota</taxon>
        <taxon>Agaricomycotina</taxon>
        <taxon>Agaricomycetes</taxon>
        <taxon>Cantharellales</taxon>
        <taxon>Hydnaceae</taxon>
        <taxon>Hydnum</taxon>
    </lineage>
</organism>
<feature type="compositionally biased region" description="Acidic residues" evidence="1">
    <location>
        <begin position="81"/>
        <end position="93"/>
    </location>
</feature>
<proteinExistence type="predicted"/>
<dbReference type="EMBL" id="MU129114">
    <property type="protein sequence ID" value="KAF9506328.1"/>
    <property type="molecule type" value="Genomic_DNA"/>
</dbReference>
<evidence type="ECO:0000313" key="2">
    <source>
        <dbReference type="EMBL" id="KAF9506328.1"/>
    </source>
</evidence>
<name>A0A9P6AIB8_9AGAM</name>
<feature type="compositionally biased region" description="Low complexity" evidence="1">
    <location>
        <begin position="71"/>
        <end position="80"/>
    </location>
</feature>
<evidence type="ECO:0000256" key="1">
    <source>
        <dbReference type="SAM" id="MobiDB-lite"/>
    </source>
</evidence>